<dbReference type="GO" id="GO:0030497">
    <property type="term" value="P:fatty acid elongation"/>
    <property type="evidence" value="ECO:0007669"/>
    <property type="project" value="TreeGrafter"/>
</dbReference>
<dbReference type="FunFam" id="3.40.50.720:FF:000084">
    <property type="entry name" value="Short-chain dehydrogenase reductase"/>
    <property type="match status" value="1"/>
</dbReference>
<organism evidence="2">
    <name type="scientific">marine metagenome</name>
    <dbReference type="NCBI Taxonomy" id="408172"/>
    <lineage>
        <taxon>unclassified sequences</taxon>
        <taxon>metagenomes</taxon>
        <taxon>ecological metagenomes</taxon>
    </lineage>
</organism>
<evidence type="ECO:0000256" key="1">
    <source>
        <dbReference type="ARBA" id="ARBA00006484"/>
    </source>
</evidence>
<dbReference type="CDD" id="cd05233">
    <property type="entry name" value="SDR_c"/>
    <property type="match status" value="1"/>
</dbReference>
<dbReference type="PANTHER" id="PTHR42760:SF40">
    <property type="entry name" value="3-OXOACYL-[ACYL-CARRIER-PROTEIN] REDUCTASE, CHLOROPLASTIC"/>
    <property type="match status" value="1"/>
</dbReference>
<dbReference type="InterPro" id="IPR002347">
    <property type="entry name" value="SDR_fam"/>
</dbReference>
<protein>
    <recommendedName>
        <fullName evidence="3">Short-chain dehydrogenase</fullName>
    </recommendedName>
</protein>
<dbReference type="SUPFAM" id="SSF51735">
    <property type="entry name" value="NAD(P)-binding Rossmann-fold domains"/>
    <property type="match status" value="1"/>
</dbReference>
<gene>
    <name evidence="2" type="ORF">METZ01_LOCUS185839</name>
</gene>
<dbReference type="AlphaFoldDB" id="A0A382D3U8"/>
<dbReference type="EMBL" id="UINC01037462">
    <property type="protein sequence ID" value="SVB32985.1"/>
    <property type="molecule type" value="Genomic_DNA"/>
</dbReference>
<name>A0A382D3U8_9ZZZZ</name>
<dbReference type="InterPro" id="IPR036291">
    <property type="entry name" value="NAD(P)-bd_dom_sf"/>
</dbReference>
<comment type="similarity">
    <text evidence="1">Belongs to the short-chain dehydrogenases/reductases (SDR) family.</text>
</comment>
<dbReference type="PRINTS" id="PR00080">
    <property type="entry name" value="SDRFAMILY"/>
</dbReference>
<evidence type="ECO:0008006" key="3">
    <source>
        <dbReference type="Google" id="ProtNLM"/>
    </source>
</evidence>
<dbReference type="PANTHER" id="PTHR42760">
    <property type="entry name" value="SHORT-CHAIN DEHYDROGENASES/REDUCTASES FAMILY MEMBER"/>
    <property type="match status" value="1"/>
</dbReference>
<dbReference type="Pfam" id="PF13561">
    <property type="entry name" value="adh_short_C2"/>
    <property type="match status" value="1"/>
</dbReference>
<dbReference type="PRINTS" id="PR00081">
    <property type="entry name" value="GDHRDH"/>
</dbReference>
<accession>A0A382D3U8</accession>
<proteinExistence type="inferred from homology"/>
<sequence>MSDVRIVLVTGGGRGIGRATAKKFSEGGDHVVVADINQDGGASVVKELNSDGGEAAYVFVDVAEESSVQKMTSIVKEKWGRVDVLVNSAGILQNVSKLGSMDLEEHDRVWAVNYRGTYLCCRSVGKLMADQESNGSIVNISSTSAARAFPLIAYGPAKAAIDQLTSIMASDLGPHNVRVNAVMPGYVLTEEMQARIDAGYRDRRKMDDQSALGRMVHPSEIADGINFLCSDDARAITGIVLPIDGGWLSYVTYVQHPGWPPRD</sequence>
<dbReference type="GO" id="GO:0016616">
    <property type="term" value="F:oxidoreductase activity, acting on the CH-OH group of donors, NAD or NADP as acceptor"/>
    <property type="evidence" value="ECO:0007669"/>
    <property type="project" value="TreeGrafter"/>
</dbReference>
<dbReference type="NCBIfam" id="NF005559">
    <property type="entry name" value="PRK07231.1"/>
    <property type="match status" value="1"/>
</dbReference>
<dbReference type="Gene3D" id="3.40.50.720">
    <property type="entry name" value="NAD(P)-binding Rossmann-like Domain"/>
    <property type="match status" value="1"/>
</dbReference>
<reference evidence="2" key="1">
    <citation type="submission" date="2018-05" db="EMBL/GenBank/DDBJ databases">
        <authorList>
            <person name="Lanie J.A."/>
            <person name="Ng W.-L."/>
            <person name="Kazmierczak K.M."/>
            <person name="Andrzejewski T.M."/>
            <person name="Davidsen T.M."/>
            <person name="Wayne K.J."/>
            <person name="Tettelin H."/>
            <person name="Glass J.I."/>
            <person name="Rusch D."/>
            <person name="Podicherti R."/>
            <person name="Tsui H.-C.T."/>
            <person name="Winkler M.E."/>
        </authorList>
    </citation>
    <scope>NUCLEOTIDE SEQUENCE</scope>
</reference>
<evidence type="ECO:0000313" key="2">
    <source>
        <dbReference type="EMBL" id="SVB32985.1"/>
    </source>
</evidence>